<evidence type="ECO:0000259" key="4">
    <source>
        <dbReference type="Pfam" id="PF13439"/>
    </source>
</evidence>
<dbReference type="InterPro" id="IPR050194">
    <property type="entry name" value="Glycosyltransferase_grp1"/>
</dbReference>
<name>A0ABU2NLM0_9PSEU</name>
<evidence type="ECO:0000256" key="2">
    <source>
        <dbReference type="ARBA" id="ARBA00022679"/>
    </source>
</evidence>
<dbReference type="EMBL" id="JAVREJ010000034">
    <property type="protein sequence ID" value="MDT0353514.1"/>
    <property type="molecule type" value="Genomic_DNA"/>
</dbReference>
<dbReference type="InterPro" id="IPR001296">
    <property type="entry name" value="Glyco_trans_1"/>
</dbReference>
<proteinExistence type="predicted"/>
<keyword evidence="2 5" id="KW-0808">Transferase</keyword>
<gene>
    <name evidence="5" type="ORF">RM445_28870</name>
</gene>
<protein>
    <submittedName>
        <fullName evidence="5">Glycosyltransferase</fullName>
        <ecNumber evidence="5">2.4.-.-</ecNumber>
    </submittedName>
</protein>
<reference evidence="6" key="1">
    <citation type="submission" date="2023-07" db="EMBL/GenBank/DDBJ databases">
        <title>30 novel species of actinomycetes from the DSMZ collection.</title>
        <authorList>
            <person name="Nouioui I."/>
        </authorList>
    </citation>
    <scope>NUCLEOTIDE SEQUENCE [LARGE SCALE GENOMIC DNA]</scope>
    <source>
        <strain evidence="6">DSM 45834</strain>
    </source>
</reference>
<evidence type="ECO:0000313" key="5">
    <source>
        <dbReference type="EMBL" id="MDT0353514.1"/>
    </source>
</evidence>
<feature type="domain" description="Glycosyl transferase family 1" evidence="3">
    <location>
        <begin position="213"/>
        <end position="370"/>
    </location>
</feature>
<dbReference type="Proteomes" id="UP001183202">
    <property type="component" value="Unassembled WGS sequence"/>
</dbReference>
<evidence type="ECO:0000259" key="3">
    <source>
        <dbReference type="Pfam" id="PF00534"/>
    </source>
</evidence>
<comment type="caution">
    <text evidence="5">The sequence shown here is derived from an EMBL/GenBank/DDBJ whole genome shotgun (WGS) entry which is preliminary data.</text>
</comment>
<dbReference type="PANTHER" id="PTHR45947:SF3">
    <property type="entry name" value="SULFOQUINOVOSYL TRANSFERASE SQD2"/>
    <property type="match status" value="1"/>
</dbReference>
<dbReference type="Pfam" id="PF13439">
    <property type="entry name" value="Glyco_transf_4"/>
    <property type="match status" value="1"/>
</dbReference>
<sequence>MSRFPLVTETFIVRELDALVSLHDVDVELRALFPAPEGPVHDLARPWARILRRPRPAAVLRGLLWAVRHHPRALLVAVAAVVTDHRRVPGLMVRALLTVAIACAHAREMEGSGTDRVHAHFATYPALAAWVCRRLTGIPYSFTVHAHDLFVDRSMLGRKIGEADVVITISEFNKRLLEQGTSGTPVEVVRCGVRTDHYAFRPRRIPSSGAVRALCVASLQEYKGHRTLLEAIARGGACERLELELIGDGPQRDELEHLAGRLGLAARVRFSGAQPEHLVRQALERADLFVLPSVVARDGQMEGLPVVLLEALASGVPTVSTRLSGIPEIVVDGRTGLLAEPADIDDLHRVLEKVLAGGGDAIEWARAGRELVETEFELNRNVARLAGILA</sequence>
<organism evidence="5 6">
    <name type="scientific">Pseudonocardia charpentierae</name>
    <dbReference type="NCBI Taxonomy" id="3075545"/>
    <lineage>
        <taxon>Bacteria</taxon>
        <taxon>Bacillati</taxon>
        <taxon>Actinomycetota</taxon>
        <taxon>Actinomycetes</taxon>
        <taxon>Pseudonocardiales</taxon>
        <taxon>Pseudonocardiaceae</taxon>
        <taxon>Pseudonocardia</taxon>
    </lineage>
</organism>
<keyword evidence="1 5" id="KW-0328">Glycosyltransferase</keyword>
<dbReference type="RefSeq" id="WP_311560027.1">
    <property type="nucleotide sequence ID" value="NZ_JAVREJ010000034.1"/>
</dbReference>
<dbReference type="Pfam" id="PF00534">
    <property type="entry name" value="Glycos_transf_1"/>
    <property type="match status" value="1"/>
</dbReference>
<dbReference type="SUPFAM" id="SSF53756">
    <property type="entry name" value="UDP-Glycosyltransferase/glycogen phosphorylase"/>
    <property type="match status" value="1"/>
</dbReference>
<dbReference type="InterPro" id="IPR028098">
    <property type="entry name" value="Glyco_trans_4-like_N"/>
</dbReference>
<feature type="domain" description="Glycosyltransferase subfamily 4-like N-terminal" evidence="4">
    <location>
        <begin position="72"/>
        <end position="196"/>
    </location>
</feature>
<keyword evidence="6" id="KW-1185">Reference proteome</keyword>
<dbReference type="PANTHER" id="PTHR45947">
    <property type="entry name" value="SULFOQUINOVOSYL TRANSFERASE SQD2"/>
    <property type="match status" value="1"/>
</dbReference>
<accession>A0ABU2NLM0</accession>
<evidence type="ECO:0000256" key="1">
    <source>
        <dbReference type="ARBA" id="ARBA00022676"/>
    </source>
</evidence>
<dbReference type="EC" id="2.4.-.-" evidence="5"/>
<evidence type="ECO:0000313" key="6">
    <source>
        <dbReference type="Proteomes" id="UP001183202"/>
    </source>
</evidence>
<dbReference type="GO" id="GO:0016757">
    <property type="term" value="F:glycosyltransferase activity"/>
    <property type="evidence" value="ECO:0007669"/>
    <property type="project" value="UniProtKB-KW"/>
</dbReference>
<dbReference type="Gene3D" id="3.40.50.2000">
    <property type="entry name" value="Glycogen Phosphorylase B"/>
    <property type="match status" value="2"/>
</dbReference>